<keyword evidence="4 7" id="KW-0378">Hydrolase</keyword>
<dbReference type="Pfam" id="PF13242">
    <property type="entry name" value="Hydrolase_like"/>
    <property type="match status" value="1"/>
</dbReference>
<dbReference type="InterPro" id="IPR004446">
    <property type="entry name" value="Heptose_bisP_phosphatase"/>
</dbReference>
<evidence type="ECO:0000313" key="9">
    <source>
        <dbReference type="Proteomes" id="UP001499852"/>
    </source>
</evidence>
<dbReference type="InterPro" id="IPR006543">
    <property type="entry name" value="Histidinol-phos"/>
</dbReference>
<gene>
    <name evidence="8" type="primary">gmhB</name>
    <name evidence="8" type="ORF">GCM10023213_11480</name>
</gene>
<dbReference type="NCBIfam" id="TIGR01662">
    <property type="entry name" value="HAD-SF-IIIA"/>
    <property type="match status" value="1"/>
</dbReference>
<name>A0ABP9NXI7_9BACT</name>
<dbReference type="RefSeq" id="WP_345735410.1">
    <property type="nucleotide sequence ID" value="NZ_BAABIA010000002.1"/>
</dbReference>
<dbReference type="PANTHER" id="PTHR42891">
    <property type="entry name" value="D-GLYCERO-BETA-D-MANNO-HEPTOSE-1,7-BISPHOSPHATE 7-PHOSPHATASE"/>
    <property type="match status" value="1"/>
</dbReference>
<dbReference type="InterPro" id="IPR023214">
    <property type="entry name" value="HAD_sf"/>
</dbReference>
<keyword evidence="3" id="KW-0479">Metal-binding</keyword>
<evidence type="ECO:0000256" key="7">
    <source>
        <dbReference type="PIRNR" id="PIRNR004682"/>
    </source>
</evidence>
<dbReference type="PANTHER" id="PTHR42891:SF1">
    <property type="entry name" value="D-GLYCERO-BETA-D-MANNO-HEPTOSE-1,7-BISPHOSPHATE 7-PHOSPHATASE"/>
    <property type="match status" value="1"/>
</dbReference>
<reference evidence="9" key="1">
    <citation type="journal article" date="2019" name="Int. J. Syst. Evol. Microbiol.">
        <title>The Global Catalogue of Microorganisms (GCM) 10K type strain sequencing project: providing services to taxonomists for standard genome sequencing and annotation.</title>
        <authorList>
            <consortium name="The Broad Institute Genomics Platform"/>
            <consortium name="The Broad Institute Genome Sequencing Center for Infectious Disease"/>
            <person name="Wu L."/>
            <person name="Ma J."/>
        </authorList>
    </citation>
    <scope>NUCLEOTIDE SEQUENCE [LARGE SCALE GENOMIC DNA]</scope>
    <source>
        <strain evidence="9">JCM 18053</strain>
    </source>
</reference>
<proteinExistence type="inferred from homology"/>
<evidence type="ECO:0000256" key="5">
    <source>
        <dbReference type="ARBA" id="ARBA00023277"/>
    </source>
</evidence>
<evidence type="ECO:0000256" key="3">
    <source>
        <dbReference type="ARBA" id="ARBA00022723"/>
    </source>
</evidence>
<dbReference type="Proteomes" id="UP001499852">
    <property type="component" value="Unassembled WGS sequence"/>
</dbReference>
<protein>
    <recommendedName>
        <fullName evidence="6 7">D,D-heptose 1,7-bisphosphate phosphatase</fullName>
        <ecNumber evidence="7">3.1.3.-</ecNumber>
    </recommendedName>
</protein>
<sequence length="177" mass="19246">MSRPAVFFDRDGVVNLSPGAGYVLRWADFHFSPGIVEALAFCRTRGYATVLATSQQGVGKGLMSQATLDDIHARMQVELALHDAAFDGIYACTCLSKDPACTCRKPSAEMLLRAAQEHDLDFSRSFMIGDADRDIEMGMNAGVSVTIRIESENPHLVSATHTLPDTRGLKALLETLL</sequence>
<comment type="subcellular location">
    <subcellularLocation>
        <location evidence="1 7">Cytoplasm</location>
    </subcellularLocation>
</comment>
<dbReference type="EC" id="3.1.3.-" evidence="7"/>
<dbReference type="EMBL" id="BAABIA010000002">
    <property type="protein sequence ID" value="GAA5136454.1"/>
    <property type="molecule type" value="Genomic_DNA"/>
</dbReference>
<dbReference type="InterPro" id="IPR036412">
    <property type="entry name" value="HAD-like_sf"/>
</dbReference>
<dbReference type="SUPFAM" id="SSF56784">
    <property type="entry name" value="HAD-like"/>
    <property type="match status" value="1"/>
</dbReference>
<evidence type="ECO:0000313" key="8">
    <source>
        <dbReference type="EMBL" id="GAA5136454.1"/>
    </source>
</evidence>
<comment type="similarity">
    <text evidence="7">Belongs to the gmhB family.</text>
</comment>
<evidence type="ECO:0000256" key="2">
    <source>
        <dbReference type="ARBA" id="ARBA00022490"/>
    </source>
</evidence>
<evidence type="ECO:0000256" key="1">
    <source>
        <dbReference type="ARBA" id="ARBA00004496"/>
    </source>
</evidence>
<evidence type="ECO:0000256" key="4">
    <source>
        <dbReference type="ARBA" id="ARBA00022801"/>
    </source>
</evidence>
<keyword evidence="5 7" id="KW-0119">Carbohydrate metabolism</keyword>
<keyword evidence="2 7" id="KW-0963">Cytoplasm</keyword>
<keyword evidence="9" id="KW-1185">Reference proteome</keyword>
<dbReference type="Gene3D" id="3.40.50.1000">
    <property type="entry name" value="HAD superfamily/HAD-like"/>
    <property type="match status" value="1"/>
</dbReference>
<organism evidence="8 9">
    <name type="scientific">Prosthecobacter algae</name>
    <dbReference type="NCBI Taxonomy" id="1144682"/>
    <lineage>
        <taxon>Bacteria</taxon>
        <taxon>Pseudomonadati</taxon>
        <taxon>Verrucomicrobiota</taxon>
        <taxon>Verrucomicrobiia</taxon>
        <taxon>Verrucomicrobiales</taxon>
        <taxon>Verrucomicrobiaceae</taxon>
        <taxon>Prosthecobacter</taxon>
    </lineage>
</organism>
<dbReference type="PIRSF" id="PIRSF004682">
    <property type="entry name" value="GmhB"/>
    <property type="match status" value="1"/>
</dbReference>
<comment type="caution">
    <text evidence="8">The sequence shown here is derived from an EMBL/GenBank/DDBJ whole genome shotgun (WGS) entry which is preliminary data.</text>
</comment>
<accession>A0ABP9NXI7</accession>
<evidence type="ECO:0000256" key="6">
    <source>
        <dbReference type="ARBA" id="ARBA00031828"/>
    </source>
</evidence>
<dbReference type="InterPro" id="IPR006549">
    <property type="entry name" value="HAD-SF_hydro_IIIA"/>
</dbReference>
<dbReference type="NCBIfam" id="TIGR01656">
    <property type="entry name" value="Histidinol-ppas"/>
    <property type="match status" value="1"/>
</dbReference>